<reference evidence="1 2" key="2">
    <citation type="journal article" date="2016" name="Microb. Ecol.">
        <title>Genome Characteristics of a Novel Type I Methanotroph (Sn10-6) Isolated from a Flooded Indian Rice Field.</title>
        <authorList>
            <person name="Rahalkar M.C."/>
            <person name="Pandit P.S."/>
            <person name="Dhakephalkar P.K."/>
            <person name="Pore S."/>
            <person name="Arora P."/>
            <person name="Kapse N."/>
        </authorList>
    </citation>
    <scope>NUCLEOTIDE SEQUENCE [LARGE SCALE GENOMIC DNA]</scope>
    <source>
        <strain evidence="1 2">Sn10-6</strain>
    </source>
</reference>
<sequence length="182" mass="19606">MSSSGTVSECLTELDKGVDTIGTSFSNTYGVRWALGAQGAELNNTNTSDWRFVKIDGIEPTLDKVARGKYKDWVELTFQTNKSHVFDTNEKALINEIIKAAGNPVVLSATNKAAKHTWGQSGFMAAPLFYNPASNGAVSLTKPVNPFSHATIESGSTEAQDVNNCRMPAVYDLGTSRGIQVK</sequence>
<evidence type="ECO:0000313" key="1">
    <source>
        <dbReference type="EMBL" id="KJV07048.1"/>
    </source>
</evidence>
<dbReference type="OrthoDB" id="5559748at2"/>
<keyword evidence="2" id="KW-1185">Reference proteome</keyword>
<reference evidence="2" key="1">
    <citation type="submission" date="2015-03" db="EMBL/GenBank/DDBJ databases">
        <title>Draft genome sequence of a novel methanotroph (Sn10-6) isolated from flooded ricefield rhizosphere in India.</title>
        <authorList>
            <person name="Pandit P.S."/>
            <person name="Pore S.D."/>
            <person name="Arora P."/>
            <person name="Kapse N.G."/>
            <person name="Dhakephalkar P.K."/>
            <person name="Rahalkar M.C."/>
        </authorList>
    </citation>
    <scope>NUCLEOTIDE SEQUENCE [LARGE SCALE GENOMIC DNA]</scope>
    <source>
        <strain evidence="2">Sn10-6</strain>
    </source>
</reference>
<comment type="caution">
    <text evidence="1">The sequence shown here is derived from an EMBL/GenBank/DDBJ whole genome shotgun (WGS) entry which is preliminary data.</text>
</comment>
<accession>A0A0F3IKK2</accession>
<dbReference type="AlphaFoldDB" id="A0A0F3IKK2"/>
<name>A0A0F3IKK2_9GAMM</name>
<proteinExistence type="predicted"/>
<dbReference type="RefSeq" id="WP_045778721.1">
    <property type="nucleotide sequence ID" value="NZ_LAJX01000065.1"/>
</dbReference>
<dbReference type="EMBL" id="LAJX01000065">
    <property type="protein sequence ID" value="KJV07048.1"/>
    <property type="molecule type" value="Genomic_DNA"/>
</dbReference>
<organism evidence="1 2">
    <name type="scientific">Methylocucumis oryzae</name>
    <dbReference type="NCBI Taxonomy" id="1632867"/>
    <lineage>
        <taxon>Bacteria</taxon>
        <taxon>Pseudomonadati</taxon>
        <taxon>Pseudomonadota</taxon>
        <taxon>Gammaproteobacteria</taxon>
        <taxon>Methylococcales</taxon>
        <taxon>Methylococcaceae</taxon>
        <taxon>Methylocucumis</taxon>
    </lineage>
</organism>
<protein>
    <submittedName>
        <fullName evidence="1">Uncharacterized protein</fullName>
    </submittedName>
</protein>
<evidence type="ECO:0000313" key="2">
    <source>
        <dbReference type="Proteomes" id="UP000033684"/>
    </source>
</evidence>
<dbReference type="Proteomes" id="UP000033684">
    <property type="component" value="Unassembled WGS sequence"/>
</dbReference>
<gene>
    <name evidence="1" type="ORF">VZ94_07240</name>
</gene>